<evidence type="ECO:0000313" key="4">
    <source>
        <dbReference type="EMBL" id="SDN80591.1"/>
    </source>
</evidence>
<reference evidence="4 5" key="1">
    <citation type="submission" date="2016-10" db="EMBL/GenBank/DDBJ databases">
        <authorList>
            <person name="de Groot N.N."/>
        </authorList>
    </citation>
    <scope>NUCLEOTIDE SEQUENCE [LARGE SCALE GENOMIC DNA]</scope>
    <source>
        <strain evidence="4 5">CGMCC 1.5012</strain>
    </source>
</reference>
<evidence type="ECO:0000256" key="2">
    <source>
        <dbReference type="ARBA" id="ARBA00022801"/>
    </source>
</evidence>
<evidence type="ECO:0000256" key="1">
    <source>
        <dbReference type="ARBA" id="ARBA00006625"/>
    </source>
</evidence>
<dbReference type="Gene3D" id="3.60.60.10">
    <property type="entry name" value="Penicillin V Acylase, Chain A"/>
    <property type="match status" value="1"/>
</dbReference>
<dbReference type="InterPro" id="IPR029055">
    <property type="entry name" value="Ntn_hydrolases_N"/>
</dbReference>
<dbReference type="InterPro" id="IPR029132">
    <property type="entry name" value="CBAH/NAAA_C"/>
</dbReference>
<keyword evidence="5" id="KW-1185">Reference proteome</keyword>
<evidence type="ECO:0000259" key="3">
    <source>
        <dbReference type="Pfam" id="PF02275"/>
    </source>
</evidence>
<keyword evidence="2 4" id="KW-0378">Hydrolase</keyword>
<dbReference type="AlphaFoldDB" id="A0A1H0EE57"/>
<dbReference type="EMBL" id="FNID01000033">
    <property type="protein sequence ID" value="SDN80591.1"/>
    <property type="molecule type" value="Genomic_DNA"/>
</dbReference>
<dbReference type="SUPFAM" id="SSF56235">
    <property type="entry name" value="N-terminal nucleophile aminohydrolases (Ntn hydrolases)"/>
    <property type="match status" value="1"/>
</dbReference>
<dbReference type="PANTHER" id="PTHR35527:SF2">
    <property type="entry name" value="HYDROLASE"/>
    <property type="match status" value="1"/>
</dbReference>
<dbReference type="PANTHER" id="PTHR35527">
    <property type="entry name" value="CHOLOYLGLYCINE HYDROLASE"/>
    <property type="match status" value="1"/>
</dbReference>
<comment type="similarity">
    <text evidence="1">Belongs to the peptidase C59 family.</text>
</comment>
<dbReference type="Proteomes" id="UP000199182">
    <property type="component" value="Unassembled WGS sequence"/>
</dbReference>
<protein>
    <submittedName>
        <fullName evidence="4">Choloylglycine hydrolase</fullName>
    </submittedName>
</protein>
<dbReference type="CDD" id="cd00542">
    <property type="entry name" value="Ntn_PVA"/>
    <property type="match status" value="1"/>
</dbReference>
<name>A0A1H0EE57_9FIRM</name>
<dbReference type="OrthoDB" id="9794717at2"/>
<gene>
    <name evidence="4" type="ORF">SAMN05192585_1331</name>
</gene>
<dbReference type="RefSeq" id="WP_092642213.1">
    <property type="nucleotide sequence ID" value="NZ_FNID01000033.1"/>
</dbReference>
<proteinExistence type="inferred from homology"/>
<organism evidence="4 5">
    <name type="scientific">Acetanaerobacterium elongatum</name>
    <dbReference type="NCBI Taxonomy" id="258515"/>
    <lineage>
        <taxon>Bacteria</taxon>
        <taxon>Bacillati</taxon>
        <taxon>Bacillota</taxon>
        <taxon>Clostridia</taxon>
        <taxon>Eubacteriales</taxon>
        <taxon>Oscillospiraceae</taxon>
        <taxon>Acetanaerobacterium</taxon>
    </lineage>
</organism>
<dbReference type="Pfam" id="PF02275">
    <property type="entry name" value="CBAH"/>
    <property type="match status" value="1"/>
</dbReference>
<feature type="domain" description="Choloylglycine hydrolase/NAAA C-terminal" evidence="3">
    <location>
        <begin position="2"/>
        <end position="307"/>
    </location>
</feature>
<sequence>MCTAITLQSKQREMFFGRTMDFSYDIDPSFYIIRKNYTWNNILNGRQISDYYRFIGIGQETDGVFAFFDGVNERGFGAAALYFAGYAQYDSQINNPYKESISSVDFLHFILGQCESVGDLERLLPHISIVGFPDPVTKTVAPLHWIATDVSGKCVVVEQTAKGMALFQNNIGVMANSPDFSWHMTNLRNYMNVSPTQNQETFWGEVWLTPFGQGAGTMPLPGGYTSPERFVKTAYQRNHVPTPRNRIEAILTCFHIAEGVTIPKGIVITDRGTYDYTRYTVFANMNTGECFFKTYDSAHISVASLWGNDQNDMRPNCLGKLSRPVRFESV</sequence>
<dbReference type="InterPro" id="IPR052193">
    <property type="entry name" value="Peptidase_C59"/>
</dbReference>
<evidence type="ECO:0000313" key="5">
    <source>
        <dbReference type="Proteomes" id="UP000199182"/>
    </source>
</evidence>
<dbReference type="GO" id="GO:0016787">
    <property type="term" value="F:hydrolase activity"/>
    <property type="evidence" value="ECO:0007669"/>
    <property type="project" value="UniProtKB-KW"/>
</dbReference>
<accession>A0A1H0EE57</accession>